<evidence type="ECO:0000313" key="2">
    <source>
        <dbReference type="EMBL" id="BDR53346.1"/>
    </source>
</evidence>
<dbReference type="PROSITE" id="PS51186">
    <property type="entry name" value="GNAT"/>
    <property type="match status" value="1"/>
</dbReference>
<sequence length="184" mass="19684">MKLTVRYDALTPDLYARVRASADFFPYDPDDVRAALDGSFCTAVVYADDEPAGIGRVVADGRIAFFIKDLVVLPQYQGCGIGSAVLEALVARIRLSCCDHAYVGLLAATGKEGFYERHGFLRRPTNDLGSGMIRFVDHIAPSSPDQCPPPRGQASAEPVIEAVDAPSVPQAWREGSVGAEPVSA</sequence>
<feature type="domain" description="N-acetyltransferase" evidence="1">
    <location>
        <begin position="5"/>
        <end position="137"/>
    </location>
</feature>
<evidence type="ECO:0000259" key="1">
    <source>
        <dbReference type="PROSITE" id="PS51186"/>
    </source>
</evidence>
<name>A0ABM8B967_9BIFI</name>
<dbReference type="Pfam" id="PF13508">
    <property type="entry name" value="Acetyltransf_7"/>
    <property type="match status" value="1"/>
</dbReference>
<keyword evidence="3" id="KW-1185">Reference proteome</keyword>
<evidence type="ECO:0000313" key="3">
    <source>
        <dbReference type="Proteomes" id="UP001321766"/>
    </source>
</evidence>
<dbReference type="Proteomes" id="UP001321766">
    <property type="component" value="Chromosome"/>
</dbReference>
<dbReference type="Gene3D" id="3.40.630.30">
    <property type="match status" value="1"/>
</dbReference>
<dbReference type="PANTHER" id="PTHR43233:SF1">
    <property type="entry name" value="FAMILY N-ACETYLTRANSFERASE, PUTATIVE (AFU_ORTHOLOGUE AFUA_6G03350)-RELATED"/>
    <property type="match status" value="1"/>
</dbReference>
<dbReference type="InterPro" id="IPR000182">
    <property type="entry name" value="GNAT_dom"/>
</dbReference>
<protein>
    <submittedName>
        <fullName evidence="2">N-acetyltransferase</fullName>
    </submittedName>
</protein>
<reference evidence="2 3" key="1">
    <citation type="journal article" date="2023" name="Microbiol. Spectr.">
        <title>Symbiosis of Carpenter Bees with Uncharacterized Lactic Acid Bacteria Showing NAD Auxotrophy.</title>
        <authorList>
            <person name="Kawasaki S."/>
            <person name="Ozawa K."/>
            <person name="Mori T."/>
            <person name="Yamamoto A."/>
            <person name="Ito M."/>
            <person name="Ohkuma M."/>
            <person name="Sakamoto M."/>
            <person name="Matsutani M."/>
        </authorList>
    </citation>
    <scope>NUCLEOTIDE SEQUENCE [LARGE SCALE GENOMIC DNA]</scope>
    <source>
        <strain evidence="2 3">Kim37-2</strain>
    </source>
</reference>
<dbReference type="CDD" id="cd04301">
    <property type="entry name" value="NAT_SF"/>
    <property type="match status" value="1"/>
</dbReference>
<proteinExistence type="predicted"/>
<dbReference type="InterPro" id="IPR053144">
    <property type="entry name" value="Acetyltransferase_Butenolide"/>
</dbReference>
<organism evidence="2 3">
    <name type="scientific">Bombiscardovia nodaiensis</name>
    <dbReference type="NCBI Taxonomy" id="2932181"/>
    <lineage>
        <taxon>Bacteria</taxon>
        <taxon>Bacillati</taxon>
        <taxon>Actinomycetota</taxon>
        <taxon>Actinomycetes</taxon>
        <taxon>Bifidobacteriales</taxon>
        <taxon>Bifidobacteriaceae</taxon>
        <taxon>Bombiscardovia</taxon>
    </lineage>
</organism>
<dbReference type="EMBL" id="AP026798">
    <property type="protein sequence ID" value="BDR53346.1"/>
    <property type="molecule type" value="Genomic_DNA"/>
</dbReference>
<accession>A0ABM8B967</accession>
<gene>
    <name evidence="2" type="ORF">KIM372_12530</name>
</gene>
<dbReference type="PANTHER" id="PTHR43233">
    <property type="entry name" value="FAMILY N-ACETYLTRANSFERASE, PUTATIVE (AFU_ORTHOLOGUE AFUA_6G03350)-RELATED"/>
    <property type="match status" value="1"/>
</dbReference>
<dbReference type="SUPFAM" id="SSF55729">
    <property type="entry name" value="Acyl-CoA N-acyltransferases (Nat)"/>
    <property type="match status" value="1"/>
</dbReference>
<dbReference type="InterPro" id="IPR016181">
    <property type="entry name" value="Acyl_CoA_acyltransferase"/>
</dbReference>